<keyword evidence="6" id="KW-0812">Transmembrane</keyword>
<comment type="subcellular location">
    <subcellularLocation>
        <location evidence="5">Plastid</location>
        <location evidence="5">Chloroplast membrane</location>
    </subcellularLocation>
</comment>
<keyword evidence="6" id="KW-1133">Transmembrane helix</keyword>
<keyword evidence="10" id="KW-1185">Reference proteome</keyword>
<comment type="similarity">
    <text evidence="1">Belongs to the glycosyltransferase 28 family.</text>
</comment>
<dbReference type="Pfam" id="PF06925">
    <property type="entry name" value="MGDG_synth"/>
    <property type="match status" value="1"/>
</dbReference>
<dbReference type="PANTHER" id="PTHR43025:SF3">
    <property type="entry name" value="MONOGALACTOSYLDIACYLGLYCEROL SYNTHASE 1, CHLOROPLASTIC"/>
    <property type="match status" value="1"/>
</dbReference>
<evidence type="ECO:0000259" key="8">
    <source>
        <dbReference type="Pfam" id="PF06925"/>
    </source>
</evidence>
<dbReference type="Gene3D" id="3.40.50.2000">
    <property type="entry name" value="Glycogen Phosphorylase B"/>
    <property type="match status" value="1"/>
</dbReference>
<gene>
    <name evidence="9" type="ORF">NDN08_000049</name>
</gene>
<dbReference type="PANTHER" id="PTHR43025">
    <property type="entry name" value="MONOGALACTOSYLDIACYLGLYCEROL SYNTHASE"/>
    <property type="match status" value="1"/>
</dbReference>
<protein>
    <recommendedName>
        <fullName evidence="2">monogalactosyldiacylglycerol synthase</fullName>
        <ecNumber evidence="2">2.4.1.46</ecNumber>
    </recommendedName>
</protein>
<name>A0AAV8UGU4_9RHOD</name>
<dbReference type="GO" id="GO:0009247">
    <property type="term" value="P:glycolipid biosynthetic process"/>
    <property type="evidence" value="ECO:0007669"/>
    <property type="project" value="InterPro"/>
</dbReference>
<dbReference type="SUPFAM" id="SSF53756">
    <property type="entry name" value="UDP-Glycosyltransferase/glycogen phosphorylase"/>
    <property type="match status" value="1"/>
</dbReference>
<evidence type="ECO:0000259" key="7">
    <source>
        <dbReference type="Pfam" id="PF04101"/>
    </source>
</evidence>
<proteinExistence type="inferred from homology"/>
<keyword evidence="4" id="KW-0808">Transferase</keyword>
<evidence type="ECO:0000256" key="5">
    <source>
        <dbReference type="ARBA" id="ARBA00046299"/>
    </source>
</evidence>
<keyword evidence="3" id="KW-0328">Glycosyltransferase</keyword>
<evidence type="ECO:0000256" key="2">
    <source>
        <dbReference type="ARBA" id="ARBA00012615"/>
    </source>
</evidence>
<feature type="domain" description="Glycosyl transferase family 28 C-terminal" evidence="7">
    <location>
        <begin position="257"/>
        <end position="412"/>
    </location>
</feature>
<dbReference type="InterPro" id="IPR009695">
    <property type="entry name" value="Diacylglyc_glucosyltr_N"/>
</dbReference>
<dbReference type="Pfam" id="PF04101">
    <property type="entry name" value="Glyco_tran_28_C"/>
    <property type="match status" value="1"/>
</dbReference>
<feature type="transmembrane region" description="Helical" evidence="6">
    <location>
        <begin position="455"/>
        <end position="474"/>
    </location>
</feature>
<reference evidence="9 10" key="1">
    <citation type="journal article" date="2023" name="Nat. Commun.">
        <title>Origin of minicircular mitochondrial genomes in red algae.</title>
        <authorList>
            <person name="Lee Y."/>
            <person name="Cho C.H."/>
            <person name="Lee Y.M."/>
            <person name="Park S.I."/>
            <person name="Yang J.H."/>
            <person name="West J.A."/>
            <person name="Bhattacharya D."/>
            <person name="Yoon H.S."/>
        </authorList>
    </citation>
    <scope>NUCLEOTIDE SEQUENCE [LARGE SCALE GENOMIC DNA]</scope>
    <source>
        <strain evidence="9 10">CCMP1338</strain>
        <tissue evidence="9">Whole cell</tissue>
    </source>
</reference>
<keyword evidence="6" id="KW-0472">Membrane</keyword>
<dbReference type="GO" id="GO:0046509">
    <property type="term" value="F:1,2-diacylglycerol 3-beta-galactosyltransferase activity"/>
    <property type="evidence" value="ECO:0007669"/>
    <property type="project" value="UniProtKB-EC"/>
</dbReference>
<sequence length="479" mass="53983">MVVESLGYEAERTPLLSAQQDGEDGHLGDPLLDGESLDRQNSVWPMKVLILMSETGGGHRASANALTDAFKHLYKDNVSVSTVDLWVEIAGWPFSTYPWWYRLVAKYPVMWMVVYWYGKLPPTRWFQEQMWQVMVHDKLKAFLSETQPDVIVSVHPMVNRLTNNVLRRIRCIDLKPTPIFSTVVTDYGDAHPMWFNKDSEMTYIPSEPVRTLAIKFGMKNSKLKVYGLALRREFWDDKTDRFGKREKLGLSVSKPVILLMGGGDGMGNLELISEAVARHINKELGPNGAKLVIVCGNNRKLKTSLANHTWPVEVEVLGFTDNISEWMEASDLLVTKAGPGTVAEAFVKGLPMIIFAYLPGQEEGNMQFVVDNDLGIYSTDADVIGATASEWLGDPERLAEMRRRAKTFAMPSASIDIARDLGVVYGNTYSSLPSRVGLPSEMREEFYDAWTRRSAILVAVILNVVIAYFLFLLLRHLLR</sequence>
<evidence type="ECO:0000313" key="10">
    <source>
        <dbReference type="Proteomes" id="UP001157974"/>
    </source>
</evidence>
<evidence type="ECO:0000256" key="1">
    <source>
        <dbReference type="ARBA" id="ARBA00006962"/>
    </source>
</evidence>
<evidence type="ECO:0000256" key="4">
    <source>
        <dbReference type="ARBA" id="ARBA00022679"/>
    </source>
</evidence>
<evidence type="ECO:0000313" key="9">
    <source>
        <dbReference type="EMBL" id="KAJ8900748.1"/>
    </source>
</evidence>
<evidence type="ECO:0000256" key="6">
    <source>
        <dbReference type="SAM" id="Phobius"/>
    </source>
</evidence>
<dbReference type="InterPro" id="IPR050519">
    <property type="entry name" value="Glycosyltransf_28_UgtP"/>
</dbReference>
<dbReference type="AlphaFoldDB" id="A0AAV8UGU4"/>
<dbReference type="EMBL" id="JAMWBK010000013">
    <property type="protein sequence ID" value="KAJ8900748.1"/>
    <property type="molecule type" value="Genomic_DNA"/>
</dbReference>
<dbReference type="GO" id="GO:0031969">
    <property type="term" value="C:chloroplast membrane"/>
    <property type="evidence" value="ECO:0007669"/>
    <property type="project" value="UniProtKB-SubCell"/>
</dbReference>
<feature type="domain" description="Diacylglycerol glucosyltransferase N-terminal" evidence="8">
    <location>
        <begin position="59"/>
        <end position="228"/>
    </location>
</feature>
<dbReference type="Proteomes" id="UP001157974">
    <property type="component" value="Unassembled WGS sequence"/>
</dbReference>
<evidence type="ECO:0000256" key="3">
    <source>
        <dbReference type="ARBA" id="ARBA00022676"/>
    </source>
</evidence>
<dbReference type="EC" id="2.4.1.46" evidence="2"/>
<organism evidence="9 10">
    <name type="scientific">Rhodosorus marinus</name>
    <dbReference type="NCBI Taxonomy" id="101924"/>
    <lineage>
        <taxon>Eukaryota</taxon>
        <taxon>Rhodophyta</taxon>
        <taxon>Stylonematophyceae</taxon>
        <taxon>Stylonematales</taxon>
        <taxon>Stylonemataceae</taxon>
        <taxon>Rhodosorus</taxon>
    </lineage>
</organism>
<accession>A0AAV8UGU4</accession>
<dbReference type="InterPro" id="IPR007235">
    <property type="entry name" value="Glyco_trans_28_C"/>
</dbReference>
<comment type="caution">
    <text evidence="9">The sequence shown here is derived from an EMBL/GenBank/DDBJ whole genome shotgun (WGS) entry which is preliminary data.</text>
</comment>